<reference evidence="2" key="2">
    <citation type="submission" date="2019-01" db="EMBL/GenBank/DDBJ databases">
        <title>Genome sequence of Desulfonema ishimotonii strain Tokyo 01.</title>
        <authorList>
            <person name="Fukui M."/>
        </authorList>
    </citation>
    <scope>NUCLEOTIDE SEQUENCE [LARGE SCALE GENOMIC DNA]</scope>
    <source>
        <strain evidence="2">Tokyo 01</strain>
    </source>
</reference>
<organism evidence="1 2">
    <name type="scientific">Desulfonema ishimotonii</name>
    <dbReference type="NCBI Taxonomy" id="45657"/>
    <lineage>
        <taxon>Bacteria</taxon>
        <taxon>Pseudomonadati</taxon>
        <taxon>Thermodesulfobacteriota</taxon>
        <taxon>Desulfobacteria</taxon>
        <taxon>Desulfobacterales</taxon>
        <taxon>Desulfococcaceae</taxon>
        <taxon>Desulfonema</taxon>
    </lineage>
</organism>
<sequence>MKQVMNRLRIYLVVLIAGMMVAGPVFGQEKEIEDITEEVLRGPSDMNPEKILGPGGIGIMTNKNILMSFGATVRMIPTQESNWDFGMSNDVPGYFNTEPLKQFAGGSLTTANAVQGVYQSSLAFDGASSNTSVISSFDTMVSSLLTADQNTSLTQITQFAAGAVSIQEWSQNIGNTATAAYLEGYAAGGSTGGAAALDQAATQAEQTYVQLLKALEQDPDNETLKTQAAAAGGAAAGLRAAEQAVSADASTGPNSGTIAQAGTISAMADAAELVENADALASGVAVSVSGNPDATAANLTDSVAYLTALKATADSFSPYYLAKSFLKSHSNESGNVNDGYIRNETKLYFNAMPKDKKWSFYAALEYDRPINNDTVDNRGGRDSESSNFGLERLNASIELTDGLRLHTGWDIWGMDIIEAGSMVYGDDNPGFWMKGDYKSFDFSIAWLKLEDNDFQISAADQSNASDEDRDVIAGYLDYYIPGREKDKVRFFYGYDRIRDVPAMDLTGAIAAQAGLADYAGIYGNNGIKGSEADTADTDAHTIGAYYVGNFGLVNFMAEGVYKYGSADDTGLEGVDNGVSVIGYDDFDISAYAFATDVSVELKDFVGWHSLKPHIGFMYTSGDDDPDDDTLGGFTGITSAQRFSSAWGGENTIIGDSNMVLGSTLYGYIPEYHGNGTPVFTGGLQNSAGTGAGRGDNPGLSLLSMGVTLRPKIFLIYRTNVNMFWWNEDFYVGNMVDPMYVDASGLQKSRYTLVEAGYAGTEWDNEVTLALNKNMFIKGQAALFFPGDGVKDVTSALSGGTESDDIATRLAMEFIWNF</sequence>
<dbReference type="RefSeq" id="WP_124330764.1">
    <property type="nucleotide sequence ID" value="NZ_BEXT01000001.1"/>
</dbReference>
<dbReference type="AlphaFoldDB" id="A0A401G397"/>
<keyword evidence="2" id="KW-1185">Reference proteome</keyword>
<proteinExistence type="predicted"/>
<accession>A0A401G397</accession>
<dbReference type="Proteomes" id="UP000288096">
    <property type="component" value="Unassembled WGS sequence"/>
</dbReference>
<evidence type="ECO:0000313" key="2">
    <source>
        <dbReference type="Proteomes" id="UP000288096"/>
    </source>
</evidence>
<dbReference type="EMBL" id="BEXT01000001">
    <property type="protein sequence ID" value="GBC63722.1"/>
    <property type="molecule type" value="Genomic_DNA"/>
</dbReference>
<dbReference type="OrthoDB" id="9766227at2"/>
<evidence type="ECO:0000313" key="1">
    <source>
        <dbReference type="EMBL" id="GBC63722.1"/>
    </source>
</evidence>
<protein>
    <submittedName>
        <fullName evidence="1">Uncharacterized protein</fullName>
    </submittedName>
</protein>
<gene>
    <name evidence="1" type="ORF">DENIS_4720</name>
</gene>
<reference evidence="2" key="1">
    <citation type="submission" date="2017-11" db="EMBL/GenBank/DDBJ databases">
        <authorList>
            <person name="Watanabe M."/>
            <person name="Kojima H."/>
        </authorList>
    </citation>
    <scope>NUCLEOTIDE SEQUENCE [LARGE SCALE GENOMIC DNA]</scope>
    <source>
        <strain evidence="2">Tokyo 01</strain>
    </source>
</reference>
<name>A0A401G397_9BACT</name>
<comment type="caution">
    <text evidence="1">The sequence shown here is derived from an EMBL/GenBank/DDBJ whole genome shotgun (WGS) entry which is preliminary data.</text>
</comment>